<dbReference type="Proteomes" id="UP001152523">
    <property type="component" value="Unassembled WGS sequence"/>
</dbReference>
<evidence type="ECO:0000256" key="1">
    <source>
        <dbReference type="ARBA" id="ARBA00004474"/>
    </source>
</evidence>
<dbReference type="InterPro" id="IPR001752">
    <property type="entry name" value="Kinesin_motor_dom"/>
</dbReference>
<dbReference type="Gene3D" id="3.40.850.10">
    <property type="entry name" value="Kinesin motor domain"/>
    <property type="match status" value="1"/>
</dbReference>
<evidence type="ECO:0000259" key="8">
    <source>
        <dbReference type="PROSITE" id="PS50067"/>
    </source>
</evidence>
<dbReference type="Pfam" id="PF00225">
    <property type="entry name" value="Kinesin"/>
    <property type="match status" value="1"/>
</dbReference>
<evidence type="ECO:0000256" key="3">
    <source>
        <dbReference type="ARBA" id="ARBA00022701"/>
    </source>
</evidence>
<keyword evidence="6" id="KW-0175">Coiled coil</keyword>
<dbReference type="AlphaFoldDB" id="A0AAV0GDN5"/>
<gene>
    <name evidence="9" type="ORF">CEPIT_LOCUS42626</name>
</gene>
<dbReference type="InterPro" id="IPR027640">
    <property type="entry name" value="Kinesin-like_fam"/>
</dbReference>
<keyword evidence="3" id="KW-0493">Microtubule</keyword>
<comment type="similarity">
    <text evidence="2">Belongs to the TRAFAC class myosin-kinesin ATPase superfamily. Kinesin family. KIN-7 subfamily.</text>
</comment>
<evidence type="ECO:0000313" key="10">
    <source>
        <dbReference type="Proteomes" id="UP001152523"/>
    </source>
</evidence>
<organism evidence="9 10">
    <name type="scientific">Cuscuta epithymum</name>
    <dbReference type="NCBI Taxonomy" id="186058"/>
    <lineage>
        <taxon>Eukaryota</taxon>
        <taxon>Viridiplantae</taxon>
        <taxon>Streptophyta</taxon>
        <taxon>Embryophyta</taxon>
        <taxon>Tracheophyta</taxon>
        <taxon>Spermatophyta</taxon>
        <taxon>Magnoliopsida</taxon>
        <taxon>eudicotyledons</taxon>
        <taxon>Gunneridae</taxon>
        <taxon>Pentapetalae</taxon>
        <taxon>asterids</taxon>
        <taxon>lamiids</taxon>
        <taxon>Solanales</taxon>
        <taxon>Convolvulaceae</taxon>
        <taxon>Cuscuteae</taxon>
        <taxon>Cuscuta</taxon>
        <taxon>Cuscuta subgen. Cuscuta</taxon>
    </lineage>
</organism>
<comment type="caution">
    <text evidence="5">Lacks conserved residue(s) required for the propagation of feature annotation.</text>
</comment>
<evidence type="ECO:0000256" key="6">
    <source>
        <dbReference type="SAM" id="Coils"/>
    </source>
</evidence>
<feature type="coiled-coil region" evidence="6">
    <location>
        <begin position="153"/>
        <end position="217"/>
    </location>
</feature>
<proteinExistence type="inferred from homology"/>
<feature type="region of interest" description="Disordered" evidence="7">
    <location>
        <begin position="339"/>
        <end position="365"/>
    </location>
</feature>
<dbReference type="PRINTS" id="PR00380">
    <property type="entry name" value="KINESINHEAVY"/>
</dbReference>
<dbReference type="EMBL" id="CAMAPF010001089">
    <property type="protein sequence ID" value="CAH9145964.1"/>
    <property type="molecule type" value="Genomic_DNA"/>
</dbReference>
<feature type="domain" description="Kinesin motor" evidence="8">
    <location>
        <begin position="1"/>
        <end position="144"/>
    </location>
</feature>
<dbReference type="GO" id="GO:0003777">
    <property type="term" value="F:microtubule motor activity"/>
    <property type="evidence" value="ECO:0007669"/>
    <property type="project" value="InterPro"/>
</dbReference>
<dbReference type="SMART" id="SM00129">
    <property type="entry name" value="KISc"/>
    <property type="match status" value="1"/>
</dbReference>
<evidence type="ECO:0000256" key="7">
    <source>
        <dbReference type="SAM" id="MobiDB-lite"/>
    </source>
</evidence>
<dbReference type="PANTHER" id="PTHR47968:SF54">
    <property type="entry name" value="KINESIN-LIKE PROTEIN NACK2"/>
    <property type="match status" value="1"/>
</dbReference>
<keyword evidence="10" id="KW-1185">Reference proteome</keyword>
<evidence type="ECO:0000256" key="4">
    <source>
        <dbReference type="ARBA" id="ARBA00023175"/>
    </source>
</evidence>
<dbReference type="InterPro" id="IPR036961">
    <property type="entry name" value="Kinesin_motor_dom_sf"/>
</dbReference>
<evidence type="ECO:0000313" key="9">
    <source>
        <dbReference type="EMBL" id="CAH9145964.1"/>
    </source>
</evidence>
<comment type="caution">
    <text evidence="9">The sequence shown here is derived from an EMBL/GenBank/DDBJ whole genome shotgun (WGS) entry which is preliminary data.</text>
</comment>
<accession>A0AAV0GDN5</accession>
<dbReference type="InterPro" id="IPR021881">
    <property type="entry name" value="NACK_C"/>
</dbReference>
<name>A0AAV0GDN5_9ASTE</name>
<evidence type="ECO:0000256" key="2">
    <source>
        <dbReference type="ARBA" id="ARBA00007310"/>
    </source>
</evidence>
<evidence type="ECO:0000256" key="5">
    <source>
        <dbReference type="PROSITE-ProRule" id="PRU00283"/>
    </source>
</evidence>
<sequence length="622" mass="70614">MTMKRAVPINLFSHMKELLSFREAVESSAKQYSHSQNNSTLSAAVNFIDLAGSERASQTLSAGTRLKEGCHINRSLLTLGTVIRKLSKGRNGHIPYRDSKLTRILQNSLGGNARTAIICTMSPAHSHVEQSRNTLLFATCAKQVATKAKVNVVMSDKALVRQLQKELARLENELRALKSRSTDENSALVLKEKEGVIEKMDKEMRELMMQRDIAQSRMQSLLHSRSSWTEMSYQLENEFQTPEEYTASEASDTPFVQMEGPFSSSSSSSSRFEEQRIVDDKAAIEEPFLSDDTSPRLFIDKYFGPDPCKNLQIPPTNHGSVHSFADSCKEVQCIEMDIDSTHSEGAKDEEVNNGSKAFTTESKSGANDDDDFLDVIVKEHKFKISMGDDVIAYEDVEAMPENQFCDDPNRAVPEEQVFDNEFPKDDLKTEALAEVVGNSEWSQEFERQRREIIELWDVCHMPLVHRTYFFLLFKGDPSDAVYMEVELRRLQFLKNSWSQGERIVKDGQIVTEAASIKGMKREREMLCRQMLKVLSGSERNKLFQKWGVGLNSKKRRLQLCNKLWKDSKDMDHLKQSASLVAKLVGIIGPNEASKAMFELNFSPQPINHLRSFSWAPRMAFMI</sequence>
<keyword evidence="4" id="KW-0505">Motor protein</keyword>
<dbReference type="Pfam" id="PF11995">
    <property type="entry name" value="DUF3490"/>
    <property type="match status" value="1"/>
</dbReference>
<protein>
    <recommendedName>
        <fullName evidence="8">Kinesin motor domain-containing protein</fullName>
    </recommendedName>
</protein>
<dbReference type="GO" id="GO:0007018">
    <property type="term" value="P:microtubule-based movement"/>
    <property type="evidence" value="ECO:0007669"/>
    <property type="project" value="InterPro"/>
</dbReference>
<dbReference type="PANTHER" id="PTHR47968">
    <property type="entry name" value="CENTROMERE PROTEIN E"/>
    <property type="match status" value="1"/>
</dbReference>
<dbReference type="PROSITE" id="PS50067">
    <property type="entry name" value="KINESIN_MOTOR_2"/>
    <property type="match status" value="1"/>
</dbReference>
<dbReference type="GO" id="GO:0009536">
    <property type="term" value="C:plastid"/>
    <property type="evidence" value="ECO:0007669"/>
    <property type="project" value="UniProtKB-SubCell"/>
</dbReference>
<dbReference type="GO" id="GO:0005524">
    <property type="term" value="F:ATP binding"/>
    <property type="evidence" value="ECO:0007669"/>
    <property type="project" value="InterPro"/>
</dbReference>
<dbReference type="InterPro" id="IPR027417">
    <property type="entry name" value="P-loop_NTPase"/>
</dbReference>
<feature type="compositionally biased region" description="Polar residues" evidence="7">
    <location>
        <begin position="352"/>
        <end position="365"/>
    </location>
</feature>
<reference evidence="9" key="1">
    <citation type="submission" date="2022-07" db="EMBL/GenBank/DDBJ databases">
        <authorList>
            <person name="Macas J."/>
            <person name="Novak P."/>
            <person name="Neumann P."/>
        </authorList>
    </citation>
    <scope>NUCLEOTIDE SEQUENCE</scope>
</reference>
<dbReference type="GO" id="GO:0008017">
    <property type="term" value="F:microtubule binding"/>
    <property type="evidence" value="ECO:0007669"/>
    <property type="project" value="InterPro"/>
</dbReference>
<dbReference type="GO" id="GO:0005874">
    <property type="term" value="C:microtubule"/>
    <property type="evidence" value="ECO:0007669"/>
    <property type="project" value="UniProtKB-KW"/>
</dbReference>
<comment type="subcellular location">
    <subcellularLocation>
        <location evidence="1">Plastid</location>
    </subcellularLocation>
</comment>
<feature type="compositionally biased region" description="Basic and acidic residues" evidence="7">
    <location>
        <begin position="339"/>
        <end position="350"/>
    </location>
</feature>
<dbReference type="SUPFAM" id="SSF52540">
    <property type="entry name" value="P-loop containing nucleoside triphosphate hydrolases"/>
    <property type="match status" value="1"/>
</dbReference>